<evidence type="ECO:0000313" key="4">
    <source>
        <dbReference type="EMBL" id="RLE11825.1"/>
    </source>
</evidence>
<dbReference type="InterPro" id="IPR036651">
    <property type="entry name" value="Gln_synt_N_sf"/>
</dbReference>
<dbReference type="InterPro" id="IPR027302">
    <property type="entry name" value="Gln_synth_N_conserv_site"/>
</dbReference>
<protein>
    <recommendedName>
        <fullName evidence="3">GS beta-grasp domain-containing protein</fullName>
    </recommendedName>
</protein>
<dbReference type="AlphaFoldDB" id="A0A662D8P8"/>
<dbReference type="SUPFAM" id="SSF54368">
    <property type="entry name" value="Glutamine synthetase, N-terminal domain"/>
    <property type="match status" value="1"/>
</dbReference>
<name>A0A662D8P8_UNCAE</name>
<evidence type="ECO:0000259" key="3">
    <source>
        <dbReference type="PROSITE" id="PS51986"/>
    </source>
</evidence>
<evidence type="ECO:0000313" key="5">
    <source>
        <dbReference type="Proteomes" id="UP000267654"/>
    </source>
</evidence>
<dbReference type="EMBL" id="QMQB01000210">
    <property type="protein sequence ID" value="RLE11825.1"/>
    <property type="molecule type" value="Genomic_DNA"/>
</dbReference>
<dbReference type="PANTHER" id="PTHR43407">
    <property type="entry name" value="GLUTAMINE SYNTHETASE"/>
    <property type="match status" value="1"/>
</dbReference>
<comment type="similarity">
    <text evidence="1 2">Belongs to the glutamine synthetase family.</text>
</comment>
<dbReference type="GO" id="GO:0016020">
    <property type="term" value="C:membrane"/>
    <property type="evidence" value="ECO:0007669"/>
    <property type="project" value="TreeGrafter"/>
</dbReference>
<dbReference type="GO" id="GO:0005737">
    <property type="term" value="C:cytoplasm"/>
    <property type="evidence" value="ECO:0007669"/>
    <property type="project" value="TreeGrafter"/>
</dbReference>
<feature type="domain" description="GS beta-grasp" evidence="3">
    <location>
        <begin position="33"/>
        <end position="123"/>
    </location>
</feature>
<gene>
    <name evidence="4" type="ORF">DRI96_05575</name>
</gene>
<dbReference type="GO" id="GO:0006542">
    <property type="term" value="P:glutamine biosynthetic process"/>
    <property type="evidence" value="ECO:0007669"/>
    <property type="project" value="InterPro"/>
</dbReference>
<dbReference type="PROSITE" id="PS00180">
    <property type="entry name" value="GLNA_1"/>
    <property type="match status" value="1"/>
</dbReference>
<dbReference type="InterPro" id="IPR008147">
    <property type="entry name" value="Gln_synt_N"/>
</dbReference>
<reference evidence="4 5" key="1">
    <citation type="submission" date="2018-06" db="EMBL/GenBank/DDBJ databases">
        <title>Extensive metabolic versatility and redundancy in microbially diverse, dynamic hydrothermal sediments.</title>
        <authorList>
            <person name="Dombrowski N."/>
            <person name="Teske A."/>
            <person name="Baker B.J."/>
        </authorList>
    </citation>
    <scope>NUCLEOTIDE SEQUENCE [LARGE SCALE GENOMIC DNA]</scope>
    <source>
        <strain evidence="4">B19_G9</strain>
    </source>
</reference>
<evidence type="ECO:0000256" key="1">
    <source>
        <dbReference type="ARBA" id="ARBA00009897"/>
    </source>
</evidence>
<comment type="caution">
    <text evidence="4">The sequence shown here is derived from an EMBL/GenBank/DDBJ whole genome shotgun (WGS) entry which is preliminary data.</text>
</comment>
<dbReference type="GO" id="GO:0019740">
    <property type="term" value="P:nitrogen utilization"/>
    <property type="evidence" value="ECO:0007669"/>
    <property type="project" value="TreeGrafter"/>
</dbReference>
<evidence type="ECO:0000256" key="2">
    <source>
        <dbReference type="PROSITE-ProRule" id="PRU01330"/>
    </source>
</evidence>
<dbReference type="PROSITE" id="PS51986">
    <property type="entry name" value="GS_BETA_GRASP"/>
    <property type="match status" value="1"/>
</dbReference>
<sequence length="155" mass="17577">MPKKGKLDRVSLRWNGKVDEESIKKVDKIIKDNNIQIVDLKFNDLPGLWQHFSIPVSELTEIDDPLTSIWIEGVGFDGSSIRGFQKIQESDMILIPDPTTATVDPACEIPTLSIICDIYDPITRKPYTRDPRYIAKKAADYLRKTGIADKSFWGP</sequence>
<organism evidence="4 5">
    <name type="scientific">Aerophobetes bacterium</name>
    <dbReference type="NCBI Taxonomy" id="2030807"/>
    <lineage>
        <taxon>Bacteria</taxon>
        <taxon>Candidatus Aerophobota</taxon>
    </lineage>
</organism>
<feature type="non-terminal residue" evidence="4">
    <location>
        <position position="155"/>
    </location>
</feature>
<proteinExistence type="inferred from homology"/>
<dbReference type="Proteomes" id="UP000267654">
    <property type="component" value="Unassembled WGS sequence"/>
</dbReference>
<accession>A0A662D8P8</accession>
<dbReference type="Gene3D" id="3.10.20.70">
    <property type="entry name" value="Glutamine synthetase, N-terminal domain"/>
    <property type="match status" value="1"/>
</dbReference>
<dbReference type="PANTHER" id="PTHR43407:SF1">
    <property type="entry name" value="LENGSIN"/>
    <property type="match status" value="1"/>
</dbReference>
<dbReference type="GO" id="GO:0004356">
    <property type="term" value="F:glutamine synthetase activity"/>
    <property type="evidence" value="ECO:0007669"/>
    <property type="project" value="InterPro"/>
</dbReference>
<dbReference type="Pfam" id="PF03951">
    <property type="entry name" value="Gln-synt_N"/>
    <property type="match status" value="1"/>
</dbReference>